<gene>
    <name evidence="1" type="ORF">ALC57_14860</name>
</gene>
<dbReference type="Proteomes" id="UP000078492">
    <property type="component" value="Unassembled WGS sequence"/>
</dbReference>
<sequence length="162" mass="17524">MAVFRLLNVLSTFSSNLFLSRYSSILSIMLLILSSSSENNTISSVYTSVYTFLSPNQIPPHFTLPISSSRSAITMLNSNGLSGHPCLTPLAVQKLSPVFPPALTILFVSLNTSFTLSISPSLIPLSLIALYRTPLSTESNAALRSTNSATTFFPIPNCLFTK</sequence>
<dbReference type="EMBL" id="KQ980798">
    <property type="protein sequence ID" value="KYN12961.1"/>
    <property type="molecule type" value="Genomic_DNA"/>
</dbReference>
<evidence type="ECO:0000313" key="2">
    <source>
        <dbReference type="Proteomes" id="UP000078492"/>
    </source>
</evidence>
<accession>A0A151IXQ3</accession>
<name>A0A151IXQ3_9HYME</name>
<dbReference type="AlphaFoldDB" id="A0A151IXQ3"/>
<reference evidence="1 2" key="1">
    <citation type="submission" date="2015-09" db="EMBL/GenBank/DDBJ databases">
        <title>Trachymyrmex cornetzi WGS genome.</title>
        <authorList>
            <person name="Nygaard S."/>
            <person name="Hu H."/>
            <person name="Boomsma J."/>
            <person name="Zhang G."/>
        </authorList>
    </citation>
    <scope>NUCLEOTIDE SEQUENCE [LARGE SCALE GENOMIC DNA]</scope>
    <source>
        <strain evidence="1">Tcor2-1</strain>
        <tissue evidence="1">Whole body</tissue>
    </source>
</reference>
<protein>
    <submittedName>
        <fullName evidence="1">Uncharacterized protein</fullName>
    </submittedName>
</protein>
<keyword evidence="2" id="KW-1185">Reference proteome</keyword>
<dbReference type="STRING" id="471704.A0A151IXQ3"/>
<proteinExistence type="predicted"/>
<evidence type="ECO:0000313" key="1">
    <source>
        <dbReference type="EMBL" id="KYN12961.1"/>
    </source>
</evidence>
<organism evidence="1 2">
    <name type="scientific">Trachymyrmex cornetzi</name>
    <dbReference type="NCBI Taxonomy" id="471704"/>
    <lineage>
        <taxon>Eukaryota</taxon>
        <taxon>Metazoa</taxon>
        <taxon>Ecdysozoa</taxon>
        <taxon>Arthropoda</taxon>
        <taxon>Hexapoda</taxon>
        <taxon>Insecta</taxon>
        <taxon>Pterygota</taxon>
        <taxon>Neoptera</taxon>
        <taxon>Endopterygota</taxon>
        <taxon>Hymenoptera</taxon>
        <taxon>Apocrita</taxon>
        <taxon>Aculeata</taxon>
        <taxon>Formicoidea</taxon>
        <taxon>Formicidae</taxon>
        <taxon>Myrmicinae</taxon>
        <taxon>Trachymyrmex</taxon>
    </lineage>
</organism>